<dbReference type="OrthoDB" id="427030at2759"/>
<dbReference type="GO" id="GO:0005634">
    <property type="term" value="C:nucleus"/>
    <property type="evidence" value="ECO:0007669"/>
    <property type="project" value="UniProtKB-SubCell"/>
</dbReference>
<dbReference type="KEGG" id="fas:105271504"/>
<evidence type="ECO:0000256" key="5">
    <source>
        <dbReference type="ARBA" id="ARBA00023015"/>
    </source>
</evidence>
<reference evidence="11" key="1">
    <citation type="submission" date="2015-01" db="EMBL/GenBank/DDBJ databases">
        <title>Transcriptome Assembly of Fopius arisanus.</title>
        <authorList>
            <person name="Geib S."/>
        </authorList>
    </citation>
    <scope>NUCLEOTIDE SEQUENCE</scope>
</reference>
<evidence type="ECO:0000256" key="9">
    <source>
        <dbReference type="SAM" id="MobiDB-lite"/>
    </source>
</evidence>
<feature type="region of interest" description="Disordered" evidence="9">
    <location>
        <begin position="360"/>
        <end position="383"/>
    </location>
</feature>
<evidence type="ECO:0000256" key="6">
    <source>
        <dbReference type="ARBA" id="ARBA00023163"/>
    </source>
</evidence>
<keyword evidence="7" id="KW-0539">Nucleus</keyword>
<reference evidence="13" key="2">
    <citation type="submission" date="2025-04" db="UniProtKB">
        <authorList>
            <consortium name="RefSeq"/>
        </authorList>
    </citation>
    <scope>IDENTIFICATION</scope>
    <source>
        <strain evidence="13">USDA-PBARC FA_bdor</strain>
        <tissue evidence="13">Whole organism</tissue>
    </source>
</reference>
<dbReference type="PANTHER" id="PTHR46179:SF13">
    <property type="entry name" value="C2H2-TYPE DOMAIN-CONTAINING PROTEIN"/>
    <property type="match status" value="1"/>
</dbReference>
<dbReference type="PROSITE" id="PS50157">
    <property type="entry name" value="ZINC_FINGER_C2H2_2"/>
    <property type="match status" value="4"/>
</dbReference>
<keyword evidence="5" id="KW-0805">Transcription regulation</keyword>
<sequence>MGQGTDCPDRPTEVSVIRFVSRNRTIEEIAPKKEIFTCKQQGCGKIFTNQDEFKTHEALEELKIRFICREPGCGKELSDPGTMWRHYQEFHSNETSVFVCPYTSCGSLHSTSENLEEHIENSHRQPPALPTEPEIICFEGPVSTQVNSEDEPLKTTGDEEEEDLEEEDSPQNEDEEFFDRDKKNSRFTRTTATRKSNNYIITPNGAQNNERYSSKDERLTRNDTDSQITADTKEIDEYSSNDYQKNSRINEASEEEYFINIYEDTPKVDAEEIVFEAIDEKIQDHRIDLGNLESVFRSGLEGETKKSDSSNAEGNGNCSEDEEYTPKKQRMSRYKQEQPYKCDVNGCGKTYKYISHYRHHQDSHKVQENNSVNKLSKPTNRQSKGKATTVSFFLCKIPGCGAQASNVTTLWKHYQDNHANSKANVTQSTKNNQSFRCKISNCEMEFRSSAMLYKHFNQIHTNVTQIDGSTNGKTGNGNIHFRDDGVAQVNFKTEFKAKYVNTTDDYDDEERNMSNGLRIKEESRD</sequence>
<gene>
    <name evidence="11" type="primary">At4g06634</name>
    <name evidence="13" type="synonym">LOC105271504</name>
    <name evidence="11" type="ORF">g.14772</name>
</gene>
<feature type="domain" description="C2H2-type" evidence="10">
    <location>
        <begin position="66"/>
        <end position="96"/>
    </location>
</feature>
<name>A0A0C9RNF4_9HYME</name>
<keyword evidence="12" id="KW-1185">Reference proteome</keyword>
<protein>
    <submittedName>
        <fullName evidence="11">At4g06634 protein</fullName>
    </submittedName>
    <submittedName>
        <fullName evidence="13">Zinc finger protein 410</fullName>
    </submittedName>
</protein>
<dbReference type="SUPFAM" id="SSF57667">
    <property type="entry name" value="beta-beta-alpha zinc fingers"/>
    <property type="match status" value="1"/>
</dbReference>
<dbReference type="GeneID" id="105271504"/>
<evidence type="ECO:0000256" key="3">
    <source>
        <dbReference type="ARBA" id="ARBA00022771"/>
    </source>
</evidence>
<evidence type="ECO:0000256" key="4">
    <source>
        <dbReference type="ARBA" id="ARBA00022833"/>
    </source>
</evidence>
<dbReference type="SMART" id="SM00355">
    <property type="entry name" value="ZnF_C2H2"/>
    <property type="match status" value="6"/>
</dbReference>
<dbReference type="InterPro" id="IPR036236">
    <property type="entry name" value="Znf_C2H2_sf"/>
</dbReference>
<feature type="domain" description="C2H2-type" evidence="10">
    <location>
        <begin position="340"/>
        <end position="369"/>
    </location>
</feature>
<feature type="region of interest" description="Disordered" evidence="9">
    <location>
        <begin position="140"/>
        <end position="222"/>
    </location>
</feature>
<evidence type="ECO:0000256" key="7">
    <source>
        <dbReference type="ARBA" id="ARBA00023242"/>
    </source>
</evidence>
<feature type="compositionally biased region" description="Polar residues" evidence="9">
    <location>
        <begin position="309"/>
        <end position="318"/>
    </location>
</feature>
<keyword evidence="4" id="KW-0862">Zinc</keyword>
<evidence type="ECO:0000256" key="2">
    <source>
        <dbReference type="ARBA" id="ARBA00022723"/>
    </source>
</evidence>
<accession>A0A9R1U7K1</accession>
<dbReference type="InterPro" id="IPR051061">
    <property type="entry name" value="Zinc_finger_trans_reg"/>
</dbReference>
<dbReference type="PANTHER" id="PTHR46179">
    <property type="entry name" value="ZINC FINGER PROTEIN"/>
    <property type="match status" value="1"/>
</dbReference>
<keyword evidence="6" id="KW-0804">Transcription</keyword>
<feature type="region of interest" description="Disordered" evidence="9">
    <location>
        <begin position="506"/>
        <end position="525"/>
    </location>
</feature>
<dbReference type="InterPro" id="IPR013087">
    <property type="entry name" value="Znf_C2H2_type"/>
</dbReference>
<dbReference type="Gene3D" id="3.30.160.60">
    <property type="entry name" value="Classic Zinc Finger"/>
    <property type="match status" value="2"/>
</dbReference>
<evidence type="ECO:0000256" key="1">
    <source>
        <dbReference type="ARBA" id="ARBA00004123"/>
    </source>
</evidence>
<evidence type="ECO:0000259" key="10">
    <source>
        <dbReference type="PROSITE" id="PS50157"/>
    </source>
</evidence>
<dbReference type="GO" id="GO:0008270">
    <property type="term" value="F:zinc ion binding"/>
    <property type="evidence" value="ECO:0007669"/>
    <property type="project" value="UniProtKB-KW"/>
</dbReference>
<evidence type="ECO:0000256" key="8">
    <source>
        <dbReference type="PROSITE-ProRule" id="PRU00042"/>
    </source>
</evidence>
<dbReference type="GO" id="GO:0006357">
    <property type="term" value="P:regulation of transcription by RNA polymerase II"/>
    <property type="evidence" value="ECO:0007669"/>
    <property type="project" value="TreeGrafter"/>
</dbReference>
<dbReference type="AlphaFoldDB" id="A0A0C9RNF4"/>
<feature type="compositionally biased region" description="Polar residues" evidence="9">
    <location>
        <begin position="368"/>
        <end position="383"/>
    </location>
</feature>
<proteinExistence type="predicted"/>
<feature type="domain" description="C2H2-type" evidence="10">
    <location>
        <begin position="393"/>
        <end position="423"/>
    </location>
</feature>
<feature type="region of interest" description="Disordered" evidence="9">
    <location>
        <begin position="300"/>
        <end position="335"/>
    </location>
</feature>
<feature type="compositionally biased region" description="Polar residues" evidence="9">
    <location>
        <begin position="187"/>
        <end position="211"/>
    </location>
</feature>
<evidence type="ECO:0000313" key="12">
    <source>
        <dbReference type="Proteomes" id="UP000694866"/>
    </source>
</evidence>
<keyword evidence="2" id="KW-0479">Metal-binding</keyword>
<feature type="compositionally biased region" description="Acidic residues" evidence="9">
    <location>
        <begin position="158"/>
        <end position="178"/>
    </location>
</feature>
<organism evidence="11">
    <name type="scientific">Fopius arisanus</name>
    <dbReference type="NCBI Taxonomy" id="64838"/>
    <lineage>
        <taxon>Eukaryota</taxon>
        <taxon>Metazoa</taxon>
        <taxon>Ecdysozoa</taxon>
        <taxon>Arthropoda</taxon>
        <taxon>Hexapoda</taxon>
        <taxon>Insecta</taxon>
        <taxon>Pterygota</taxon>
        <taxon>Neoptera</taxon>
        <taxon>Endopterygota</taxon>
        <taxon>Hymenoptera</taxon>
        <taxon>Apocrita</taxon>
        <taxon>Ichneumonoidea</taxon>
        <taxon>Braconidae</taxon>
        <taxon>Opiinae</taxon>
        <taxon>Fopius</taxon>
    </lineage>
</organism>
<dbReference type="Pfam" id="PF00096">
    <property type="entry name" value="zf-C2H2"/>
    <property type="match status" value="2"/>
</dbReference>
<comment type="subcellular location">
    <subcellularLocation>
        <location evidence="1">Nucleus</location>
    </subcellularLocation>
</comment>
<feature type="domain" description="C2H2-type" evidence="10">
    <location>
        <begin position="435"/>
        <end position="465"/>
    </location>
</feature>
<accession>A0A0C9RNF4</accession>
<dbReference type="PROSITE" id="PS00028">
    <property type="entry name" value="ZINC_FINGER_C2H2_1"/>
    <property type="match status" value="3"/>
</dbReference>
<dbReference type="Proteomes" id="UP000694866">
    <property type="component" value="Unplaced"/>
</dbReference>
<dbReference type="EMBL" id="GBYB01008611">
    <property type="protein sequence ID" value="JAG78378.1"/>
    <property type="molecule type" value="Transcribed_RNA"/>
</dbReference>
<evidence type="ECO:0000313" key="11">
    <source>
        <dbReference type="EMBL" id="JAG78378.1"/>
    </source>
</evidence>
<dbReference type="RefSeq" id="XP_011311384.1">
    <property type="nucleotide sequence ID" value="XM_011313082.1"/>
</dbReference>
<keyword evidence="3 8" id="KW-0863">Zinc-finger</keyword>
<evidence type="ECO:0000313" key="13">
    <source>
        <dbReference type="RefSeq" id="XP_011311384.1"/>
    </source>
</evidence>
<feature type="compositionally biased region" description="Basic and acidic residues" evidence="9">
    <location>
        <begin position="212"/>
        <end position="222"/>
    </location>
</feature>